<sequence length="68" mass="7982">MWFPVLNTSQSLESNLEHENACKCKPVFQQGNSISLFSRGARKYHASQQVIYCWPEGKWKRRSDHHCT</sequence>
<reference evidence="2" key="3">
    <citation type="submission" date="2025-08" db="UniProtKB">
        <authorList>
            <consortium name="RefSeq"/>
        </authorList>
    </citation>
    <scope>IDENTIFICATION</scope>
    <source>
        <strain evidence="2">NI907</strain>
    </source>
</reference>
<keyword evidence="1" id="KW-1185">Reference proteome</keyword>
<dbReference type="GeneID" id="41964261"/>
<dbReference type="RefSeq" id="XP_030977926.1">
    <property type="nucleotide sequence ID" value="XM_031129353.1"/>
</dbReference>
<accession>A0A6P8ASP2</accession>
<name>A0A6P8ASP2_PYRGI</name>
<gene>
    <name evidence="2" type="ORF">PgNI_09369</name>
</gene>
<evidence type="ECO:0000313" key="2">
    <source>
        <dbReference type="RefSeq" id="XP_030977926.1"/>
    </source>
</evidence>
<evidence type="ECO:0000313" key="1">
    <source>
        <dbReference type="Proteomes" id="UP000515153"/>
    </source>
</evidence>
<reference evidence="2" key="1">
    <citation type="journal article" date="2019" name="Mol. Biol. Evol.">
        <title>Blast fungal genomes show frequent chromosomal changes, gene gains and losses, and effector gene turnover.</title>
        <authorList>
            <person name="Gomez Luciano L.B."/>
            <person name="Jason Tsai I."/>
            <person name="Chuma I."/>
            <person name="Tosa Y."/>
            <person name="Chen Y.H."/>
            <person name="Li J.Y."/>
            <person name="Li M.Y."/>
            <person name="Jade Lu M.Y."/>
            <person name="Nakayashiki H."/>
            <person name="Li W.H."/>
        </authorList>
    </citation>
    <scope>NUCLEOTIDE SEQUENCE</scope>
    <source>
        <strain evidence="2">NI907</strain>
    </source>
</reference>
<dbReference type="Proteomes" id="UP000515153">
    <property type="component" value="Unplaced"/>
</dbReference>
<reference evidence="2" key="2">
    <citation type="submission" date="2019-10" db="EMBL/GenBank/DDBJ databases">
        <authorList>
            <consortium name="NCBI Genome Project"/>
        </authorList>
    </citation>
    <scope>NUCLEOTIDE SEQUENCE</scope>
    <source>
        <strain evidence="2">NI907</strain>
    </source>
</reference>
<dbReference type="AlphaFoldDB" id="A0A6P8ASP2"/>
<protein>
    <submittedName>
        <fullName evidence="2">Uncharacterized protein</fullName>
    </submittedName>
</protein>
<organism evidence="1 2">
    <name type="scientific">Pyricularia grisea</name>
    <name type="common">Crabgrass-specific blast fungus</name>
    <name type="synonym">Magnaporthe grisea</name>
    <dbReference type="NCBI Taxonomy" id="148305"/>
    <lineage>
        <taxon>Eukaryota</taxon>
        <taxon>Fungi</taxon>
        <taxon>Dikarya</taxon>
        <taxon>Ascomycota</taxon>
        <taxon>Pezizomycotina</taxon>
        <taxon>Sordariomycetes</taxon>
        <taxon>Sordariomycetidae</taxon>
        <taxon>Magnaporthales</taxon>
        <taxon>Pyriculariaceae</taxon>
        <taxon>Pyricularia</taxon>
    </lineage>
</organism>
<dbReference type="KEGG" id="pgri:PgNI_09369"/>
<proteinExistence type="predicted"/>